<comment type="similarity">
    <text evidence="2 13">Belongs to the OXA1/ALB3/YidC family. Type 1 subfamily.</text>
</comment>
<dbReference type="RefSeq" id="WP_130306682.1">
    <property type="nucleotide sequence ID" value="NZ_SHKN01000001.1"/>
</dbReference>
<evidence type="ECO:0000259" key="15">
    <source>
        <dbReference type="Pfam" id="PF02096"/>
    </source>
</evidence>
<dbReference type="Pfam" id="PF14849">
    <property type="entry name" value="YidC_periplas"/>
    <property type="match status" value="1"/>
</dbReference>
<evidence type="ECO:0000256" key="8">
    <source>
        <dbReference type="ARBA" id="ARBA00022989"/>
    </source>
</evidence>
<dbReference type="InterPro" id="IPR038221">
    <property type="entry name" value="YidC_periplasmic_sf"/>
</dbReference>
<dbReference type="EMBL" id="SHKN01000001">
    <property type="protein sequence ID" value="RZT96671.1"/>
    <property type="molecule type" value="Genomic_DNA"/>
</dbReference>
<dbReference type="GO" id="GO:0051205">
    <property type="term" value="P:protein insertion into membrane"/>
    <property type="evidence" value="ECO:0007669"/>
    <property type="project" value="TreeGrafter"/>
</dbReference>
<dbReference type="OrthoDB" id="9780552at2"/>
<dbReference type="PANTHER" id="PTHR12428:SF65">
    <property type="entry name" value="CYTOCHROME C OXIDASE ASSEMBLY PROTEIN COX18, MITOCHONDRIAL"/>
    <property type="match status" value="1"/>
</dbReference>
<feature type="domain" description="Membrane insertase YidC N-terminal" evidence="16">
    <location>
        <begin position="90"/>
        <end position="363"/>
    </location>
</feature>
<keyword evidence="7 13" id="KW-0653">Protein transport</keyword>
<keyword evidence="18" id="KW-1185">Reference proteome</keyword>
<feature type="transmembrane region" description="Helical" evidence="13">
    <location>
        <begin position="500"/>
        <end position="516"/>
    </location>
</feature>
<evidence type="ECO:0000313" key="17">
    <source>
        <dbReference type="EMBL" id="RZT96671.1"/>
    </source>
</evidence>
<protein>
    <recommendedName>
        <fullName evidence="3 13">Membrane protein insertase YidC</fullName>
    </recommendedName>
    <alternativeName>
        <fullName evidence="12 13">Foldase YidC</fullName>
    </alternativeName>
    <alternativeName>
        <fullName evidence="11 13">Membrane integrase YidC</fullName>
    </alternativeName>
    <alternativeName>
        <fullName evidence="13">Membrane protein YidC</fullName>
    </alternativeName>
</protein>
<dbReference type="NCBIfam" id="TIGR03592">
    <property type="entry name" value="yidC_oxa1_cterm"/>
    <property type="match status" value="1"/>
</dbReference>
<accession>A0A4Q7VKA2</accession>
<evidence type="ECO:0000313" key="18">
    <source>
        <dbReference type="Proteomes" id="UP000293562"/>
    </source>
</evidence>
<keyword evidence="8 13" id="KW-1133">Transmembrane helix</keyword>
<dbReference type="Pfam" id="PF02096">
    <property type="entry name" value="60KD_IMP"/>
    <property type="match status" value="1"/>
</dbReference>
<dbReference type="NCBIfam" id="TIGR03593">
    <property type="entry name" value="yidC_nterm"/>
    <property type="match status" value="1"/>
</dbReference>
<feature type="transmembrane region" description="Helical" evidence="13">
    <location>
        <begin position="347"/>
        <end position="370"/>
    </location>
</feature>
<sequence length="614" mass="70751">MDKNSIWGLVIIGAILIGYTYLTKPSAEEIKAKQTRDSIAKVEQARDLQLENEKLSALKAIEAEKQKDPEHLQETFGVFSSAAAQKEEFITLENKLVKIKVSNKGGRIYSVQLKDYQTHDSLPLILWEGDKNRFGMTFYAQNKAIDTQDLYFTNEEGIENIDASSQQKTLSMKLSAGDDQYLEYVYTLAPDSYMLDFDIKAIGLNNIISRNQSTLTFNWQADLYGKEKGRKNEDMYTALYYKFHEDDVDDLGISGEKEEDLTTQVKWIAFKQQFFTSALIAKNTFKGVKLKSVDMGEHSPILKNFSAEISLPYSGDVKESYPMQFYFGPNHYKTLRKYGKDIQLEKVINLGWGIFGWVNKYLVIEVFNFLEKYMSNYGLIILLLTIFIKLILSPLTYKSYLSSAKMRVLKPQIDEINERIPKDKAMERQQATMALYKKVGVSPMGGCLPMLVQMPILFAMFRFFPSSIELRQKSFLWASDLSSYDSIAQLPWHIPMYGDHISLFCILMAITNLVYTKMNGQMQTSTQMPGMQAMMYLMPVMFLVWFNNYAAGLSYYYFIATLFTVVQTWAIRKWMVDDEKVLAMLEASKKKPVKKSKFQQRLEDAAKQANQRKK</sequence>
<dbReference type="NCBIfam" id="NF002356">
    <property type="entry name" value="PRK01318.2-3"/>
    <property type="match status" value="1"/>
</dbReference>
<dbReference type="InterPro" id="IPR028055">
    <property type="entry name" value="YidC/Oxa/ALB_C"/>
</dbReference>
<gene>
    <name evidence="13" type="primary">yidC</name>
    <name evidence="17" type="ORF">EV201_1312</name>
</gene>
<feature type="domain" description="Membrane insertase YidC/Oxa/ALB C-terminal" evidence="15">
    <location>
        <begin position="377"/>
        <end position="573"/>
    </location>
</feature>
<evidence type="ECO:0000259" key="16">
    <source>
        <dbReference type="Pfam" id="PF14849"/>
    </source>
</evidence>
<keyword evidence="5 13" id="KW-1003">Cell membrane</keyword>
<feature type="region of interest" description="Disordered" evidence="14">
    <location>
        <begin position="590"/>
        <end position="614"/>
    </location>
</feature>
<evidence type="ECO:0000256" key="12">
    <source>
        <dbReference type="ARBA" id="ARBA00033342"/>
    </source>
</evidence>
<dbReference type="InterPro" id="IPR001708">
    <property type="entry name" value="YidC/ALB3/OXA1/COX18"/>
</dbReference>
<reference evidence="17 18" key="1">
    <citation type="submission" date="2019-02" db="EMBL/GenBank/DDBJ databases">
        <title>Genomic Encyclopedia of Type Strains, Phase IV (KMG-IV): sequencing the most valuable type-strain genomes for metagenomic binning, comparative biology and taxonomic classification.</title>
        <authorList>
            <person name="Goeker M."/>
        </authorList>
    </citation>
    <scope>NUCLEOTIDE SEQUENCE [LARGE SCALE GENOMIC DNA]</scope>
    <source>
        <strain evidence="17 18">DSM 28825</strain>
    </source>
</reference>
<dbReference type="InterPro" id="IPR028053">
    <property type="entry name" value="Membr_insert_YidC_N"/>
</dbReference>
<proteinExistence type="inferred from homology"/>
<dbReference type="Gene3D" id="2.70.98.90">
    <property type="match status" value="1"/>
</dbReference>
<dbReference type="NCBIfam" id="NF002359">
    <property type="entry name" value="PRK01318.2-6"/>
    <property type="match status" value="1"/>
</dbReference>
<evidence type="ECO:0000256" key="6">
    <source>
        <dbReference type="ARBA" id="ARBA00022692"/>
    </source>
</evidence>
<evidence type="ECO:0000256" key="3">
    <source>
        <dbReference type="ARBA" id="ARBA00015325"/>
    </source>
</evidence>
<dbReference type="InterPro" id="IPR047196">
    <property type="entry name" value="YidC_ALB_C"/>
</dbReference>
<comment type="function">
    <text evidence="13">Required for the insertion and/or proper folding and/or complex formation of integral membrane proteins into the membrane. Involved in integration of membrane proteins that insert both dependently and independently of the Sec translocase complex, as well as at least some lipoproteins. Aids folding of multispanning membrane proteins.</text>
</comment>
<evidence type="ECO:0000256" key="4">
    <source>
        <dbReference type="ARBA" id="ARBA00022448"/>
    </source>
</evidence>
<dbReference type="AlphaFoldDB" id="A0A4Q7VKA2"/>
<dbReference type="InterPro" id="IPR019998">
    <property type="entry name" value="Membr_insert_YidC"/>
</dbReference>
<dbReference type="HAMAP" id="MF_01810">
    <property type="entry name" value="YidC_type1"/>
    <property type="match status" value="1"/>
</dbReference>
<keyword evidence="6 13" id="KW-0812">Transmembrane</keyword>
<feature type="transmembrane region" description="Helical" evidence="13">
    <location>
        <begin position="6"/>
        <end position="23"/>
    </location>
</feature>
<dbReference type="Proteomes" id="UP000293562">
    <property type="component" value="Unassembled WGS sequence"/>
</dbReference>
<dbReference type="PANTHER" id="PTHR12428">
    <property type="entry name" value="OXA1"/>
    <property type="match status" value="1"/>
</dbReference>
<dbReference type="GO" id="GO:0032977">
    <property type="term" value="F:membrane insertase activity"/>
    <property type="evidence" value="ECO:0007669"/>
    <property type="project" value="InterPro"/>
</dbReference>
<dbReference type="PRINTS" id="PR00701">
    <property type="entry name" value="60KDINNERMP"/>
</dbReference>
<feature type="transmembrane region" description="Helical" evidence="13">
    <location>
        <begin position="446"/>
        <end position="464"/>
    </location>
</feature>
<dbReference type="GO" id="GO:0015031">
    <property type="term" value="P:protein transport"/>
    <property type="evidence" value="ECO:0007669"/>
    <property type="project" value="UniProtKB-KW"/>
</dbReference>
<evidence type="ECO:0000256" key="11">
    <source>
        <dbReference type="ARBA" id="ARBA00033245"/>
    </source>
</evidence>
<keyword evidence="10 13" id="KW-0143">Chaperone</keyword>
<evidence type="ECO:0000256" key="5">
    <source>
        <dbReference type="ARBA" id="ARBA00022475"/>
    </source>
</evidence>
<dbReference type="GO" id="GO:0005886">
    <property type="term" value="C:plasma membrane"/>
    <property type="evidence" value="ECO:0007669"/>
    <property type="project" value="UniProtKB-SubCell"/>
</dbReference>
<evidence type="ECO:0000256" key="2">
    <source>
        <dbReference type="ARBA" id="ARBA00010527"/>
    </source>
</evidence>
<comment type="caution">
    <text evidence="17">The sequence shown here is derived from an EMBL/GenBank/DDBJ whole genome shotgun (WGS) entry which is preliminary data.</text>
</comment>
<keyword evidence="4 13" id="KW-0813">Transport</keyword>
<dbReference type="CDD" id="cd20070">
    <property type="entry name" value="5TM_YidC_Alb3"/>
    <property type="match status" value="1"/>
</dbReference>
<evidence type="ECO:0000256" key="10">
    <source>
        <dbReference type="ARBA" id="ARBA00023186"/>
    </source>
</evidence>
<name>A0A4Q7VKA2_9BACT</name>
<feature type="transmembrane region" description="Helical" evidence="13">
    <location>
        <begin position="376"/>
        <end position="397"/>
    </location>
</feature>
<evidence type="ECO:0000256" key="1">
    <source>
        <dbReference type="ARBA" id="ARBA00004429"/>
    </source>
</evidence>
<evidence type="ECO:0000256" key="7">
    <source>
        <dbReference type="ARBA" id="ARBA00022927"/>
    </source>
</evidence>
<dbReference type="CDD" id="cd19961">
    <property type="entry name" value="EcYidC-like_peri"/>
    <property type="match status" value="1"/>
</dbReference>
<keyword evidence="9 13" id="KW-0472">Membrane</keyword>
<organism evidence="17 18">
    <name type="scientific">Ancylomarina subtilis</name>
    <dbReference type="NCBI Taxonomy" id="1639035"/>
    <lineage>
        <taxon>Bacteria</taxon>
        <taxon>Pseudomonadati</taxon>
        <taxon>Bacteroidota</taxon>
        <taxon>Bacteroidia</taxon>
        <taxon>Marinilabiliales</taxon>
        <taxon>Marinifilaceae</taxon>
        <taxon>Ancylomarina</taxon>
    </lineage>
</organism>
<comment type="subcellular location">
    <subcellularLocation>
        <location evidence="1">Cell inner membrane</location>
        <topology evidence="1">Multi-pass membrane protein</topology>
    </subcellularLocation>
    <subcellularLocation>
        <location evidence="13">Cell membrane</location>
        <topology evidence="13">Multi-pass membrane protein</topology>
    </subcellularLocation>
</comment>
<comment type="subunit">
    <text evidence="13">Interacts with the Sec translocase complex via SecD. Specifically interacts with transmembrane segments of nascent integral membrane proteins during membrane integration.</text>
</comment>
<evidence type="ECO:0000256" key="13">
    <source>
        <dbReference type="HAMAP-Rule" id="MF_01810"/>
    </source>
</evidence>
<evidence type="ECO:0000256" key="9">
    <source>
        <dbReference type="ARBA" id="ARBA00023136"/>
    </source>
</evidence>
<evidence type="ECO:0000256" key="14">
    <source>
        <dbReference type="SAM" id="MobiDB-lite"/>
    </source>
</evidence>